<dbReference type="Pfam" id="PF07987">
    <property type="entry name" value="DUF1775"/>
    <property type="match status" value="1"/>
</dbReference>
<dbReference type="Proteomes" id="UP001596306">
    <property type="component" value="Unassembled WGS sequence"/>
</dbReference>
<dbReference type="RefSeq" id="WP_386731636.1">
    <property type="nucleotide sequence ID" value="NZ_JBHSTP010000003.1"/>
</dbReference>
<feature type="domain" description="YncI copper-binding" evidence="3">
    <location>
        <begin position="34"/>
        <end position="179"/>
    </location>
</feature>
<dbReference type="CDD" id="cd08545">
    <property type="entry name" value="YcnI_like"/>
    <property type="match status" value="1"/>
</dbReference>
<accession>A0ABW1VIT1</accession>
<feature type="chain" id="PRO_5045103297" evidence="2">
    <location>
        <begin position="34"/>
        <end position="244"/>
    </location>
</feature>
<feature type="signal peptide" evidence="2">
    <location>
        <begin position="1"/>
        <end position="33"/>
    </location>
</feature>
<evidence type="ECO:0000313" key="4">
    <source>
        <dbReference type="EMBL" id="MFC6356723.1"/>
    </source>
</evidence>
<dbReference type="InterPro" id="IPR006311">
    <property type="entry name" value="TAT_signal"/>
</dbReference>
<evidence type="ECO:0000256" key="2">
    <source>
        <dbReference type="SAM" id="SignalP"/>
    </source>
</evidence>
<feature type="transmembrane region" description="Helical" evidence="1">
    <location>
        <begin position="215"/>
        <end position="238"/>
    </location>
</feature>
<protein>
    <submittedName>
        <fullName evidence="4">YcnI family protein</fullName>
    </submittedName>
</protein>
<comment type="caution">
    <text evidence="4">The sequence shown here is derived from an EMBL/GenBank/DDBJ whole genome shotgun (WGS) entry which is preliminary data.</text>
</comment>
<proteinExistence type="predicted"/>
<keyword evidence="1" id="KW-1133">Transmembrane helix</keyword>
<evidence type="ECO:0000256" key="1">
    <source>
        <dbReference type="SAM" id="Phobius"/>
    </source>
</evidence>
<dbReference type="InterPro" id="IPR038507">
    <property type="entry name" value="YcnI-like_sf"/>
</dbReference>
<keyword evidence="1" id="KW-0812">Transmembrane</keyword>
<sequence length="244" mass="23880">MTTRTPLRRTTLAASAIGAGLLLAVAAPLSASAHVGVTSENTAAGSHTVLTFAVPHGCDGSSTTKIAIDIPESIVSVTPTVNPGWEVEKVSVPLPKPVTDSMGNSVTDRIGRIVYTAKTPLPDGLRDTFALAMTLPQDAAGKTLAFPVLQSCEQGVTSWDQLAAEGEPEPAHPAPSIAVTAAVAGNGHGGAHGGAHGAAASAAGGGAGASAGDDVLARVLGVGGLVVGAVGLVLAVAARGRAAK</sequence>
<reference evidence="5" key="1">
    <citation type="journal article" date="2019" name="Int. J. Syst. Evol. Microbiol.">
        <title>The Global Catalogue of Microorganisms (GCM) 10K type strain sequencing project: providing services to taxonomists for standard genome sequencing and annotation.</title>
        <authorList>
            <consortium name="The Broad Institute Genomics Platform"/>
            <consortium name="The Broad Institute Genome Sequencing Center for Infectious Disease"/>
            <person name="Wu L."/>
            <person name="Ma J."/>
        </authorList>
    </citation>
    <scope>NUCLEOTIDE SEQUENCE [LARGE SCALE GENOMIC DNA]</scope>
    <source>
        <strain evidence="5">CCUG 43304</strain>
    </source>
</reference>
<dbReference type="InterPro" id="IPR012533">
    <property type="entry name" value="YcnI-copper_dom"/>
</dbReference>
<dbReference type="Gene3D" id="2.60.40.2230">
    <property type="entry name" value="Uncharacterised protein YcnI-like PF07987, DUF1775"/>
    <property type="match status" value="1"/>
</dbReference>
<dbReference type="EMBL" id="JBHSTP010000003">
    <property type="protein sequence ID" value="MFC6356723.1"/>
    <property type="molecule type" value="Genomic_DNA"/>
</dbReference>
<gene>
    <name evidence="4" type="ORF">ACFQB0_11455</name>
</gene>
<keyword evidence="1" id="KW-0472">Membrane</keyword>
<evidence type="ECO:0000259" key="3">
    <source>
        <dbReference type="Pfam" id="PF07987"/>
    </source>
</evidence>
<dbReference type="PROSITE" id="PS51318">
    <property type="entry name" value="TAT"/>
    <property type="match status" value="1"/>
</dbReference>
<keyword evidence="2" id="KW-0732">Signal</keyword>
<evidence type="ECO:0000313" key="5">
    <source>
        <dbReference type="Proteomes" id="UP001596306"/>
    </source>
</evidence>
<keyword evidence="5" id="KW-1185">Reference proteome</keyword>
<organism evidence="4 5">
    <name type="scientific">Luethyella okanaganae</name>
    <dbReference type="NCBI Taxonomy" id="69372"/>
    <lineage>
        <taxon>Bacteria</taxon>
        <taxon>Bacillati</taxon>
        <taxon>Actinomycetota</taxon>
        <taxon>Actinomycetes</taxon>
        <taxon>Micrococcales</taxon>
        <taxon>Microbacteriaceae</taxon>
        <taxon>Luethyella</taxon>
    </lineage>
</organism>
<name>A0ABW1VIT1_9MICO</name>